<sequence length="265" mass="29515">MRFGISNYFARSLLVLVLTVTSVAAQTENAGFTPAELLAPDFRTSDGSWNQSSRDARKIQDEMLVNKGNDDTLAGYSIDEFSNRADFAELWAKKQDEVRFRDVVGQLEREQATLEARASQIETLRNAVSGELDREKARWHELLDEDSVLEELAQSAGIKLGTFLTSKTLGWLGAKISSKVASVAVTGAGKVLGPIGTLVSIYDFFDAYGEYAEMKLMLDRMLERVEIVAYLNVLIKKYDGVIATQDEIISELYLSYARYARTGCH</sequence>
<evidence type="ECO:0000313" key="3">
    <source>
        <dbReference type="Proteomes" id="UP001226762"/>
    </source>
</evidence>
<organism evidence="2 3">
    <name type="scientific">Marimonas arenosa</name>
    <dbReference type="NCBI Taxonomy" id="1795305"/>
    <lineage>
        <taxon>Bacteria</taxon>
        <taxon>Pseudomonadati</taxon>
        <taxon>Pseudomonadota</taxon>
        <taxon>Alphaproteobacteria</taxon>
        <taxon>Rhodobacterales</taxon>
        <taxon>Paracoccaceae</taxon>
        <taxon>Marimonas</taxon>
    </lineage>
</organism>
<protein>
    <submittedName>
        <fullName evidence="2">Uncharacterized protein</fullName>
    </submittedName>
</protein>
<dbReference type="EMBL" id="JANHAX010000006">
    <property type="protein sequence ID" value="MDQ2091645.1"/>
    <property type="molecule type" value="Genomic_DNA"/>
</dbReference>
<gene>
    <name evidence="2" type="ORF">NO357_17215</name>
</gene>
<feature type="signal peptide" evidence="1">
    <location>
        <begin position="1"/>
        <end position="25"/>
    </location>
</feature>
<reference evidence="2" key="1">
    <citation type="submission" date="2022-07" db="EMBL/GenBank/DDBJ databases">
        <authorList>
            <person name="Otstavnykh N."/>
            <person name="Isaeva M."/>
            <person name="Bystritskaya E."/>
        </authorList>
    </citation>
    <scope>NUCLEOTIDE SEQUENCE</scope>
    <source>
        <strain evidence="2">KCTC 52189</strain>
    </source>
</reference>
<feature type="chain" id="PRO_5041921121" evidence="1">
    <location>
        <begin position="26"/>
        <end position="265"/>
    </location>
</feature>
<accession>A0AAE3WH80</accession>
<evidence type="ECO:0000256" key="1">
    <source>
        <dbReference type="SAM" id="SignalP"/>
    </source>
</evidence>
<reference evidence="2" key="2">
    <citation type="submission" date="2023-02" db="EMBL/GenBank/DDBJ databases">
        <title>'Rhodoalgimonas zhirmunskyi' gen. nov., isolated from a red alga.</title>
        <authorList>
            <person name="Nedashkovskaya O.I."/>
            <person name="Otstavnykh N.Y."/>
            <person name="Bystritskaya E.P."/>
            <person name="Balabanova L.A."/>
            <person name="Isaeva M.P."/>
        </authorList>
    </citation>
    <scope>NUCLEOTIDE SEQUENCE</scope>
    <source>
        <strain evidence="2">KCTC 52189</strain>
    </source>
</reference>
<keyword evidence="3" id="KW-1185">Reference proteome</keyword>
<evidence type="ECO:0000313" key="2">
    <source>
        <dbReference type="EMBL" id="MDQ2091645.1"/>
    </source>
</evidence>
<dbReference type="AlphaFoldDB" id="A0AAE3WH80"/>
<name>A0AAE3WH80_9RHOB</name>
<dbReference type="Proteomes" id="UP001226762">
    <property type="component" value="Unassembled WGS sequence"/>
</dbReference>
<comment type="caution">
    <text evidence="2">The sequence shown here is derived from an EMBL/GenBank/DDBJ whole genome shotgun (WGS) entry which is preliminary data.</text>
</comment>
<dbReference type="RefSeq" id="WP_306736946.1">
    <property type="nucleotide sequence ID" value="NZ_JANHAX010000006.1"/>
</dbReference>
<keyword evidence="1" id="KW-0732">Signal</keyword>
<proteinExistence type="predicted"/>